<dbReference type="OrthoDB" id="6366728at2759"/>
<evidence type="ECO:0000256" key="1">
    <source>
        <dbReference type="ARBA" id="ARBA00004651"/>
    </source>
</evidence>
<evidence type="ECO:0000256" key="6">
    <source>
        <dbReference type="ARBA" id="ARBA00023170"/>
    </source>
</evidence>
<feature type="transmembrane region" description="Helical" evidence="8">
    <location>
        <begin position="58"/>
        <end position="78"/>
    </location>
</feature>
<dbReference type="Pfam" id="PF08395">
    <property type="entry name" value="7tm_7"/>
    <property type="match status" value="1"/>
</dbReference>
<accession>A0A9P0MSA5</accession>
<dbReference type="Proteomes" id="UP001152798">
    <property type="component" value="Chromosome 5"/>
</dbReference>
<keyword evidence="2" id="KW-1003">Cell membrane</keyword>
<keyword evidence="10" id="KW-1185">Reference proteome</keyword>
<dbReference type="GO" id="GO:0030424">
    <property type="term" value="C:axon"/>
    <property type="evidence" value="ECO:0007669"/>
    <property type="project" value="TreeGrafter"/>
</dbReference>
<keyword evidence="6" id="KW-0675">Receptor</keyword>
<organism evidence="9 10">
    <name type="scientific">Nezara viridula</name>
    <name type="common">Southern green stink bug</name>
    <name type="synonym">Cimex viridulus</name>
    <dbReference type="NCBI Taxonomy" id="85310"/>
    <lineage>
        <taxon>Eukaryota</taxon>
        <taxon>Metazoa</taxon>
        <taxon>Ecdysozoa</taxon>
        <taxon>Arthropoda</taxon>
        <taxon>Hexapoda</taxon>
        <taxon>Insecta</taxon>
        <taxon>Pterygota</taxon>
        <taxon>Neoptera</taxon>
        <taxon>Paraneoptera</taxon>
        <taxon>Hemiptera</taxon>
        <taxon>Heteroptera</taxon>
        <taxon>Panheteroptera</taxon>
        <taxon>Pentatomomorpha</taxon>
        <taxon>Pentatomoidea</taxon>
        <taxon>Pentatomidae</taxon>
        <taxon>Pentatominae</taxon>
        <taxon>Nezara</taxon>
    </lineage>
</organism>
<evidence type="ECO:0000313" key="10">
    <source>
        <dbReference type="Proteomes" id="UP001152798"/>
    </source>
</evidence>
<proteinExistence type="predicted"/>
<dbReference type="GO" id="GO:0050909">
    <property type="term" value="P:sensory perception of taste"/>
    <property type="evidence" value="ECO:0007669"/>
    <property type="project" value="InterPro"/>
</dbReference>
<keyword evidence="5 8" id="KW-0472">Membrane</keyword>
<dbReference type="AlphaFoldDB" id="A0A9P0MSA5"/>
<evidence type="ECO:0000256" key="8">
    <source>
        <dbReference type="SAM" id="Phobius"/>
    </source>
</evidence>
<keyword evidence="4 8" id="KW-1133">Transmembrane helix</keyword>
<dbReference type="GO" id="GO:0007635">
    <property type="term" value="P:chemosensory behavior"/>
    <property type="evidence" value="ECO:0007669"/>
    <property type="project" value="TreeGrafter"/>
</dbReference>
<name>A0A9P0MSA5_NEZVI</name>
<dbReference type="GO" id="GO:0043025">
    <property type="term" value="C:neuronal cell body"/>
    <property type="evidence" value="ECO:0007669"/>
    <property type="project" value="TreeGrafter"/>
</dbReference>
<evidence type="ECO:0000256" key="7">
    <source>
        <dbReference type="ARBA" id="ARBA00023224"/>
    </source>
</evidence>
<evidence type="ECO:0000256" key="4">
    <source>
        <dbReference type="ARBA" id="ARBA00022989"/>
    </source>
</evidence>
<dbReference type="GO" id="GO:0005886">
    <property type="term" value="C:plasma membrane"/>
    <property type="evidence" value="ECO:0007669"/>
    <property type="project" value="UniProtKB-SubCell"/>
</dbReference>
<protein>
    <submittedName>
        <fullName evidence="9">Uncharacterized protein</fullName>
    </submittedName>
</protein>
<keyword evidence="3 8" id="KW-0812">Transmembrane</keyword>
<dbReference type="EMBL" id="OV725081">
    <property type="protein sequence ID" value="CAH1403134.1"/>
    <property type="molecule type" value="Genomic_DNA"/>
</dbReference>
<dbReference type="GO" id="GO:0030425">
    <property type="term" value="C:dendrite"/>
    <property type="evidence" value="ECO:0007669"/>
    <property type="project" value="TreeGrafter"/>
</dbReference>
<dbReference type="PANTHER" id="PTHR21143:SF104">
    <property type="entry name" value="GUSTATORY RECEPTOR 8A-RELATED"/>
    <property type="match status" value="1"/>
</dbReference>
<comment type="subcellular location">
    <subcellularLocation>
        <location evidence="1">Cell membrane</location>
        <topology evidence="1">Multi-pass membrane protein</topology>
    </subcellularLocation>
</comment>
<reference evidence="9" key="1">
    <citation type="submission" date="2022-01" db="EMBL/GenBank/DDBJ databases">
        <authorList>
            <person name="King R."/>
        </authorList>
    </citation>
    <scope>NUCLEOTIDE SEQUENCE</scope>
</reference>
<evidence type="ECO:0000313" key="9">
    <source>
        <dbReference type="EMBL" id="CAH1403134.1"/>
    </source>
</evidence>
<dbReference type="GO" id="GO:0008049">
    <property type="term" value="P:male courtship behavior"/>
    <property type="evidence" value="ECO:0007669"/>
    <property type="project" value="TreeGrafter"/>
</dbReference>
<evidence type="ECO:0000256" key="3">
    <source>
        <dbReference type="ARBA" id="ARBA00022692"/>
    </source>
</evidence>
<dbReference type="GO" id="GO:0007165">
    <property type="term" value="P:signal transduction"/>
    <property type="evidence" value="ECO:0007669"/>
    <property type="project" value="UniProtKB-KW"/>
</dbReference>
<evidence type="ECO:0000256" key="2">
    <source>
        <dbReference type="ARBA" id="ARBA00022475"/>
    </source>
</evidence>
<gene>
    <name evidence="9" type="ORF">NEZAVI_LOCUS11791</name>
</gene>
<sequence length="106" mass="12059">MKLPFPSPHKMAKDFSAALYQFMIDESTESCKNKKIRLHLTVQKEPCFTAYGFFDLDFTLLHSIIAAATTYLVILIQFSQTTTSYPKQARLNSTSAINSSYSNYTE</sequence>
<dbReference type="InterPro" id="IPR013604">
    <property type="entry name" value="7TM_chemorcpt"/>
</dbReference>
<keyword evidence="7" id="KW-0807">Transducer</keyword>
<evidence type="ECO:0000256" key="5">
    <source>
        <dbReference type="ARBA" id="ARBA00023136"/>
    </source>
</evidence>
<dbReference type="PANTHER" id="PTHR21143">
    <property type="entry name" value="INVERTEBRATE GUSTATORY RECEPTOR"/>
    <property type="match status" value="1"/>
</dbReference>